<dbReference type="STRING" id="69.GLE_2499"/>
<evidence type="ECO:0000313" key="1">
    <source>
        <dbReference type="EMBL" id="ALN57848.1"/>
    </source>
</evidence>
<evidence type="ECO:0000313" key="2">
    <source>
        <dbReference type="Proteomes" id="UP000061569"/>
    </source>
</evidence>
<protein>
    <submittedName>
        <fullName evidence="1">Uncharacterized protein</fullName>
    </submittedName>
</protein>
<dbReference type="Pfam" id="PF11316">
    <property type="entry name" value="Rhamno_transf"/>
    <property type="match status" value="1"/>
</dbReference>
<name>A0A0S2DHJ5_LYSEN</name>
<dbReference type="PATRIC" id="fig|69.6.peg.2462"/>
<dbReference type="KEGG" id="lez:GLE_2499"/>
<sequence length="373" mass="42739">MLWHAVITRFSYRHTTSAAGLNGVLVSLLRRDPLEPKRLALRYSLFELTCLPSLLGQTSQDFDWFIVVDRDLPPSWRERLQALVAGRPRTHLYDYDPAQDLTETGWLQPYAPAHTTRLLTTILDDDDALPADFVEQMQRTVAQREAELAPIATLASRKSRQWELVHSRRAPLGYRCAWHRGDWVLSTGLSLLCRWPQHRLTVLAIHHQVADLWFLPERGPALMQLLQQRWSLNDARAVEATAFIAGRMDDFQQRAQACVDGEAGADAADAAGEGALRFVDLSDTVEAFVVSNHFGNDQVLRLFEPKPDREPVSGPQDFPGVPIDFARFRGNARAFGKRPRVYRELVRELWSRPMPWWPRLRMVAWASWRFARA</sequence>
<dbReference type="AlphaFoldDB" id="A0A0S2DHJ5"/>
<proteinExistence type="predicted"/>
<dbReference type="OrthoDB" id="9771846at2"/>
<dbReference type="InterPro" id="IPR021466">
    <property type="entry name" value="Put_rhamnosyl_transferase"/>
</dbReference>
<accession>A0A0S2DHJ5</accession>
<organism evidence="1 2">
    <name type="scientific">Lysobacter enzymogenes</name>
    <dbReference type="NCBI Taxonomy" id="69"/>
    <lineage>
        <taxon>Bacteria</taxon>
        <taxon>Pseudomonadati</taxon>
        <taxon>Pseudomonadota</taxon>
        <taxon>Gammaproteobacteria</taxon>
        <taxon>Lysobacterales</taxon>
        <taxon>Lysobacteraceae</taxon>
        <taxon>Lysobacter</taxon>
    </lineage>
</organism>
<gene>
    <name evidence="1" type="ORF">GLE_2499</name>
</gene>
<reference evidence="1 2" key="1">
    <citation type="submission" date="2015-11" db="EMBL/GenBank/DDBJ databases">
        <title>Genome sequences of Lysobacter enzymogenes strain C3 and Lysobacter antibioticus ATCC 29479.</title>
        <authorList>
            <person name="Kobayashi D.Y."/>
        </authorList>
    </citation>
    <scope>NUCLEOTIDE SEQUENCE [LARGE SCALE GENOMIC DNA]</scope>
    <source>
        <strain evidence="1 2">C3</strain>
    </source>
</reference>
<dbReference type="EMBL" id="CP013140">
    <property type="protein sequence ID" value="ALN57848.1"/>
    <property type="molecule type" value="Genomic_DNA"/>
</dbReference>
<dbReference type="Proteomes" id="UP000061569">
    <property type="component" value="Chromosome"/>
</dbReference>